<sequence>MSLSNEQKSQVAKILSEGASIADVQRLIVDEFKVPMTYMEVRFLMDDLNLELAPEPEPEPEEEEAGQDAEATPAEAELVGDGSVSVEIDKIKRPGAALSGTVTFSDGVSATWTVDPYGRLGLDPEQEEYQPSPEDIEAFQLELQRQMQSQAGM</sequence>
<name>A0A934VJF3_9BACT</name>
<gene>
    <name evidence="2" type="ORF">JIN87_01685</name>
</gene>
<protein>
    <submittedName>
        <fullName evidence="2">Uncharacterized protein</fullName>
    </submittedName>
</protein>
<organism evidence="2 3">
    <name type="scientific">Pelagicoccus mobilis</name>
    <dbReference type="NCBI Taxonomy" id="415221"/>
    <lineage>
        <taxon>Bacteria</taxon>
        <taxon>Pseudomonadati</taxon>
        <taxon>Verrucomicrobiota</taxon>
        <taxon>Opitutia</taxon>
        <taxon>Puniceicoccales</taxon>
        <taxon>Pelagicoccaceae</taxon>
        <taxon>Pelagicoccus</taxon>
    </lineage>
</organism>
<evidence type="ECO:0000313" key="2">
    <source>
        <dbReference type="EMBL" id="MBK1875556.1"/>
    </source>
</evidence>
<dbReference type="RefSeq" id="WP_200353772.1">
    <property type="nucleotide sequence ID" value="NZ_JAENIL010000002.1"/>
</dbReference>
<dbReference type="AlphaFoldDB" id="A0A934VJF3"/>
<evidence type="ECO:0000256" key="1">
    <source>
        <dbReference type="SAM" id="MobiDB-lite"/>
    </source>
</evidence>
<keyword evidence="3" id="KW-1185">Reference proteome</keyword>
<dbReference type="Proteomes" id="UP000617628">
    <property type="component" value="Unassembled WGS sequence"/>
</dbReference>
<evidence type="ECO:0000313" key="3">
    <source>
        <dbReference type="Proteomes" id="UP000617628"/>
    </source>
</evidence>
<feature type="region of interest" description="Disordered" evidence="1">
    <location>
        <begin position="50"/>
        <end position="82"/>
    </location>
</feature>
<proteinExistence type="predicted"/>
<feature type="compositionally biased region" description="Acidic residues" evidence="1">
    <location>
        <begin position="54"/>
        <end position="67"/>
    </location>
</feature>
<reference evidence="2" key="1">
    <citation type="submission" date="2021-01" db="EMBL/GenBank/DDBJ databases">
        <title>Modified the classification status of verrucomicrobia.</title>
        <authorList>
            <person name="Feng X."/>
        </authorList>
    </citation>
    <scope>NUCLEOTIDE SEQUENCE</scope>
    <source>
        <strain evidence="2">KCTC 13126</strain>
    </source>
</reference>
<comment type="caution">
    <text evidence="2">The sequence shown here is derived from an EMBL/GenBank/DDBJ whole genome shotgun (WGS) entry which is preliminary data.</text>
</comment>
<dbReference type="EMBL" id="JAENIL010000002">
    <property type="protein sequence ID" value="MBK1875556.1"/>
    <property type="molecule type" value="Genomic_DNA"/>
</dbReference>
<accession>A0A934VJF3</accession>